<dbReference type="InterPro" id="IPR025966">
    <property type="entry name" value="OppC_N"/>
</dbReference>
<dbReference type="Pfam" id="PF00528">
    <property type="entry name" value="BPD_transp_1"/>
    <property type="match status" value="1"/>
</dbReference>
<evidence type="ECO:0000256" key="5">
    <source>
        <dbReference type="ARBA" id="ARBA00022989"/>
    </source>
</evidence>
<evidence type="ECO:0000259" key="8">
    <source>
        <dbReference type="PROSITE" id="PS50928"/>
    </source>
</evidence>
<feature type="transmembrane region" description="Helical" evidence="7">
    <location>
        <begin position="265"/>
        <end position="287"/>
    </location>
</feature>
<keyword evidence="3" id="KW-1003">Cell membrane</keyword>
<feature type="transmembrane region" description="Helical" evidence="7">
    <location>
        <begin position="101"/>
        <end position="126"/>
    </location>
</feature>
<dbReference type="InterPro" id="IPR000515">
    <property type="entry name" value="MetI-like"/>
</dbReference>
<dbReference type="RefSeq" id="WP_188879091.1">
    <property type="nucleotide sequence ID" value="NZ_BMOQ01000006.1"/>
</dbReference>
<dbReference type="InterPro" id="IPR035906">
    <property type="entry name" value="MetI-like_sf"/>
</dbReference>
<accession>A0A830GC85</accession>
<comment type="similarity">
    <text evidence="7">Belongs to the binding-protein-dependent transport system permease family.</text>
</comment>
<protein>
    <submittedName>
        <fullName evidence="9">Cytochrome c550</fullName>
    </submittedName>
</protein>
<evidence type="ECO:0000313" key="9">
    <source>
        <dbReference type="EMBL" id="GGN20921.1"/>
    </source>
</evidence>
<evidence type="ECO:0000256" key="4">
    <source>
        <dbReference type="ARBA" id="ARBA00022692"/>
    </source>
</evidence>
<evidence type="ECO:0000256" key="7">
    <source>
        <dbReference type="RuleBase" id="RU363032"/>
    </source>
</evidence>
<name>A0A830GC85_9EURY</name>
<feature type="domain" description="ABC transmembrane type-1" evidence="8">
    <location>
        <begin position="99"/>
        <end position="288"/>
    </location>
</feature>
<comment type="caution">
    <text evidence="9">The sequence shown here is derived from an EMBL/GenBank/DDBJ whole genome shotgun (WGS) entry which is preliminary data.</text>
</comment>
<dbReference type="AlphaFoldDB" id="A0A830GC85"/>
<comment type="subcellular location">
    <subcellularLocation>
        <location evidence="1 7">Cell membrane</location>
        <topology evidence="1 7">Multi-pass membrane protein</topology>
    </subcellularLocation>
</comment>
<evidence type="ECO:0000256" key="6">
    <source>
        <dbReference type="ARBA" id="ARBA00023136"/>
    </source>
</evidence>
<dbReference type="GO" id="GO:0005886">
    <property type="term" value="C:plasma membrane"/>
    <property type="evidence" value="ECO:0007669"/>
    <property type="project" value="UniProtKB-SubCell"/>
</dbReference>
<dbReference type="CDD" id="cd06261">
    <property type="entry name" value="TM_PBP2"/>
    <property type="match status" value="1"/>
</dbReference>
<keyword evidence="10" id="KW-1185">Reference proteome</keyword>
<evidence type="ECO:0000256" key="1">
    <source>
        <dbReference type="ARBA" id="ARBA00004651"/>
    </source>
</evidence>
<organism evidence="9 10">
    <name type="scientific">Halarchaeum nitratireducens</name>
    <dbReference type="NCBI Taxonomy" id="489913"/>
    <lineage>
        <taxon>Archaea</taxon>
        <taxon>Methanobacteriati</taxon>
        <taxon>Methanobacteriota</taxon>
        <taxon>Stenosarchaea group</taxon>
        <taxon>Halobacteria</taxon>
        <taxon>Halobacteriales</taxon>
        <taxon>Halobacteriaceae</taxon>
    </lineage>
</organism>
<dbReference type="Gene3D" id="1.10.3720.10">
    <property type="entry name" value="MetI-like"/>
    <property type="match status" value="1"/>
</dbReference>
<gene>
    <name evidence="9" type="primary">dppCch3</name>
    <name evidence="9" type="ORF">GCM10009021_22680</name>
</gene>
<proteinExistence type="inferred from homology"/>
<dbReference type="Proteomes" id="UP000608850">
    <property type="component" value="Unassembled WGS sequence"/>
</dbReference>
<reference evidence="9 10" key="1">
    <citation type="journal article" date="2019" name="Int. J. Syst. Evol. Microbiol.">
        <title>The Global Catalogue of Microorganisms (GCM) 10K type strain sequencing project: providing services to taxonomists for standard genome sequencing and annotation.</title>
        <authorList>
            <consortium name="The Broad Institute Genomics Platform"/>
            <consortium name="The Broad Institute Genome Sequencing Center for Infectious Disease"/>
            <person name="Wu L."/>
            <person name="Ma J."/>
        </authorList>
    </citation>
    <scope>NUCLEOTIDE SEQUENCE [LARGE SCALE GENOMIC DNA]</scope>
    <source>
        <strain evidence="9 10">JCM 16331</strain>
    </source>
</reference>
<feature type="transmembrane region" description="Helical" evidence="7">
    <location>
        <begin position="35"/>
        <end position="57"/>
    </location>
</feature>
<dbReference type="Pfam" id="PF12911">
    <property type="entry name" value="OppC_N"/>
    <property type="match status" value="1"/>
</dbReference>
<sequence>MSTDTDHSHALDRLVSPARRELWYRSYRRFANQPMSMVGLGIVTVVVLAAVFAPYVAPYPAQVGSFTDFANAYQPPTVAHPFGTDSAGRDILTRVIYGYRISLLLVAVVLGIGVPVGVLLGLVAGYTGGWVDTVIMRVTDTFLALPPLVLALAIASAFEPTLEVAMFAVASLWWTWYARLARGLAAGQRDEEYVQAAELAGAGTPHVLFREILPNCLSPILVKVTLDAGIVILTGASLSFIGLGVQPPQPGLGTMVANGTQYLPGKWWISVFPGFAIFVLVIGFNMLGDGLRDLFDVEVEQ</sequence>
<dbReference type="GO" id="GO:0055085">
    <property type="term" value="P:transmembrane transport"/>
    <property type="evidence" value="ECO:0007669"/>
    <property type="project" value="InterPro"/>
</dbReference>
<dbReference type="OrthoDB" id="312811at2157"/>
<evidence type="ECO:0000256" key="2">
    <source>
        <dbReference type="ARBA" id="ARBA00022448"/>
    </source>
</evidence>
<dbReference type="InterPro" id="IPR050366">
    <property type="entry name" value="BP-dependent_transpt_permease"/>
</dbReference>
<dbReference type="PROSITE" id="PS50928">
    <property type="entry name" value="ABC_TM1"/>
    <property type="match status" value="1"/>
</dbReference>
<keyword evidence="6 7" id="KW-0472">Membrane</keyword>
<keyword evidence="2 7" id="KW-0813">Transport</keyword>
<evidence type="ECO:0000313" key="10">
    <source>
        <dbReference type="Proteomes" id="UP000608850"/>
    </source>
</evidence>
<keyword evidence="5 7" id="KW-1133">Transmembrane helix</keyword>
<dbReference type="SUPFAM" id="SSF161098">
    <property type="entry name" value="MetI-like"/>
    <property type="match status" value="1"/>
</dbReference>
<keyword evidence="4 7" id="KW-0812">Transmembrane</keyword>
<dbReference type="PANTHER" id="PTHR43386">
    <property type="entry name" value="OLIGOPEPTIDE TRANSPORT SYSTEM PERMEASE PROTEIN APPC"/>
    <property type="match status" value="1"/>
</dbReference>
<dbReference type="EMBL" id="BMOQ01000006">
    <property type="protein sequence ID" value="GGN20921.1"/>
    <property type="molecule type" value="Genomic_DNA"/>
</dbReference>
<evidence type="ECO:0000256" key="3">
    <source>
        <dbReference type="ARBA" id="ARBA00022475"/>
    </source>
</evidence>
<dbReference type="PANTHER" id="PTHR43386:SF1">
    <property type="entry name" value="D,D-DIPEPTIDE TRANSPORT SYSTEM PERMEASE PROTEIN DDPC-RELATED"/>
    <property type="match status" value="1"/>
</dbReference>